<reference evidence="7" key="1">
    <citation type="journal article" date="2021" name="Mol. Ecol. Resour.">
        <title>Phylogenomic analyses of the genus Drosophila reveals genomic signals of climate adaptation.</title>
        <authorList>
            <person name="Li F."/>
            <person name="Rane R.V."/>
            <person name="Luria V."/>
            <person name="Xiong Z."/>
            <person name="Chen J."/>
            <person name="Li Z."/>
            <person name="Catullo R.A."/>
            <person name="Griffin P.C."/>
            <person name="Schiffer M."/>
            <person name="Pearce S."/>
            <person name="Lee S.F."/>
            <person name="McElroy K."/>
            <person name="Stocker A."/>
            <person name="Shirriffs J."/>
            <person name="Cockerell F."/>
            <person name="Coppin C."/>
            <person name="Sgro C.M."/>
            <person name="Karger A."/>
            <person name="Cain J.W."/>
            <person name="Weber J.A."/>
            <person name="Santpere G."/>
            <person name="Kirschner M.W."/>
            <person name="Hoffmann A.A."/>
            <person name="Oakeshott J.G."/>
            <person name="Zhang G."/>
        </authorList>
    </citation>
    <scope>NUCLEOTIDE SEQUENCE</scope>
    <source>
        <strain evidence="7">BGI-SZ-2011g</strain>
    </source>
</reference>
<keyword evidence="5" id="KW-0131">Cell cycle</keyword>
<evidence type="ECO:0000313" key="7">
    <source>
        <dbReference type="EMBL" id="KAH8370325.1"/>
    </source>
</evidence>
<dbReference type="InterPro" id="IPR023252">
    <property type="entry name" value="Aurora_borealis_protein"/>
</dbReference>
<evidence type="ECO:0000256" key="5">
    <source>
        <dbReference type="ARBA" id="ARBA00023306"/>
    </source>
</evidence>
<feature type="compositionally biased region" description="Acidic residues" evidence="6">
    <location>
        <begin position="441"/>
        <end position="464"/>
    </location>
</feature>
<accession>A0AAD4PJ65</accession>
<proteinExistence type="inferred from homology"/>
<dbReference type="EMBL" id="JAJJHW010002585">
    <property type="protein sequence ID" value="KAH8370325.1"/>
    <property type="molecule type" value="Genomic_DNA"/>
</dbReference>
<dbReference type="GO" id="GO:0060236">
    <property type="term" value="P:regulation of mitotic spindle organization"/>
    <property type="evidence" value="ECO:0007669"/>
    <property type="project" value="TreeGrafter"/>
</dbReference>
<feature type="region of interest" description="Disordered" evidence="6">
    <location>
        <begin position="437"/>
        <end position="464"/>
    </location>
</feature>
<dbReference type="PRINTS" id="PR02038">
    <property type="entry name" value="AURORABORA"/>
</dbReference>
<comment type="similarity">
    <text evidence="1">Belongs to the BORA family.</text>
</comment>
<keyword evidence="8" id="KW-1185">Reference proteome</keyword>
<evidence type="ECO:0000256" key="2">
    <source>
        <dbReference type="ARBA" id="ARBA00020055"/>
    </source>
</evidence>
<feature type="region of interest" description="Disordered" evidence="6">
    <location>
        <begin position="477"/>
        <end position="503"/>
    </location>
</feature>
<dbReference type="PANTHER" id="PTHR14728:SF2">
    <property type="entry name" value="PROTEIN AURORA BOREALIS"/>
    <property type="match status" value="1"/>
</dbReference>
<dbReference type="GO" id="GO:0007088">
    <property type="term" value="P:regulation of mitotic nuclear division"/>
    <property type="evidence" value="ECO:0007669"/>
    <property type="project" value="TreeGrafter"/>
</dbReference>
<evidence type="ECO:0000256" key="1">
    <source>
        <dbReference type="ARBA" id="ARBA00010963"/>
    </source>
</evidence>
<dbReference type="GO" id="GO:0019901">
    <property type="term" value="F:protein kinase binding"/>
    <property type="evidence" value="ECO:0007669"/>
    <property type="project" value="TreeGrafter"/>
</dbReference>
<dbReference type="GO" id="GO:0051301">
    <property type="term" value="P:cell division"/>
    <property type="evidence" value="ECO:0007669"/>
    <property type="project" value="UniProtKB-KW"/>
</dbReference>
<keyword evidence="4" id="KW-0498">Mitosis</keyword>
<dbReference type="Proteomes" id="UP001200034">
    <property type="component" value="Unassembled WGS sequence"/>
</dbReference>
<name>A0AAD4PJ65_9MUSC</name>
<feature type="compositionally biased region" description="Polar residues" evidence="6">
    <location>
        <begin position="43"/>
        <end position="64"/>
    </location>
</feature>
<evidence type="ECO:0000313" key="8">
    <source>
        <dbReference type="Proteomes" id="UP001200034"/>
    </source>
</evidence>
<protein>
    <recommendedName>
        <fullName evidence="2">Protein aurora borealis</fullName>
    </recommendedName>
</protein>
<evidence type="ECO:0000256" key="4">
    <source>
        <dbReference type="ARBA" id="ARBA00022776"/>
    </source>
</evidence>
<organism evidence="7 8">
    <name type="scientific">Drosophila rubida</name>
    <dbReference type="NCBI Taxonomy" id="30044"/>
    <lineage>
        <taxon>Eukaryota</taxon>
        <taxon>Metazoa</taxon>
        <taxon>Ecdysozoa</taxon>
        <taxon>Arthropoda</taxon>
        <taxon>Hexapoda</taxon>
        <taxon>Insecta</taxon>
        <taxon>Pterygota</taxon>
        <taxon>Neoptera</taxon>
        <taxon>Endopterygota</taxon>
        <taxon>Diptera</taxon>
        <taxon>Brachycera</taxon>
        <taxon>Muscomorpha</taxon>
        <taxon>Ephydroidea</taxon>
        <taxon>Drosophilidae</taxon>
        <taxon>Drosophila</taxon>
    </lineage>
</organism>
<dbReference type="GO" id="GO:0005634">
    <property type="term" value="C:nucleus"/>
    <property type="evidence" value="ECO:0007669"/>
    <property type="project" value="TreeGrafter"/>
</dbReference>
<evidence type="ECO:0000256" key="3">
    <source>
        <dbReference type="ARBA" id="ARBA00022618"/>
    </source>
</evidence>
<dbReference type="GO" id="GO:0005737">
    <property type="term" value="C:cytoplasm"/>
    <property type="evidence" value="ECO:0007669"/>
    <property type="project" value="TreeGrafter"/>
</dbReference>
<gene>
    <name evidence="7" type="ORF">KR093_003074</name>
</gene>
<comment type="caution">
    <text evidence="7">The sequence shown here is derived from an EMBL/GenBank/DDBJ whole genome shotgun (WGS) entry which is preliminary data.</text>
</comment>
<sequence>MYTDEVRTPQALRARYYASLNEIKCRVTTSGRRSSSNNNNSSCLSAATATPTNGAKLNKPRSSPQMCTIVCTPPPKRLQKVRNPFEGALTDRLHLPLIASPSLFQCRSRTPQLSSTQFEWDIEEVSQLKPADVEPHETQFHDSPDPEQESKAQLAISAFFKESHIVPSPVDCPLRKQRIILNASDDNTPISNKNKTKSRSRDCEVQTELTLPPVLPKALEDALRPYFQPHLAGSRVVKSNSSGVDIFNSSMRRKLFDLQNIIVLGELEQQQQHLVAEEHAQMVGSSPQRKQTLFAGRLSDSAGEGSSSFGCLSPIRNLCGLPPGSPDDGNGACSEGKRRQLLHEMVDLPSPIAPSEHLSKRMQRSNSGSYNVSEHLTISELTGTGRMACKFTPDRSSSPMALEYSTDNSINQRVSRLHMNSARQLANKSLIEEQSEQLLTEQEEDAETDGAELEADYESDTEEEDCMQLSQLSTVSFNCSSSNSDTPRGHRRRRSANRKNLSQSFIINPSDGAEEIEDEAAVQQQDAIEAAEVQVVAESNAAVQRVGFYRTDSGFNETTSTSHFACSQELPSGGSNYECASLDISMVCCSTPSTRS</sequence>
<feature type="region of interest" description="Disordered" evidence="6">
    <location>
        <begin position="28"/>
        <end position="64"/>
    </location>
</feature>
<dbReference type="AlphaFoldDB" id="A0AAD4PJ65"/>
<dbReference type="Pfam" id="PF15280">
    <property type="entry name" value="BORA_N"/>
    <property type="match status" value="1"/>
</dbReference>
<keyword evidence="3" id="KW-0132">Cell division</keyword>
<dbReference type="PANTHER" id="PTHR14728">
    <property type="entry name" value="PROTEIN AURORA BOREALIS"/>
    <property type="match status" value="1"/>
</dbReference>
<evidence type="ECO:0000256" key="6">
    <source>
        <dbReference type="SAM" id="MobiDB-lite"/>
    </source>
</evidence>